<dbReference type="SUPFAM" id="SSF52540">
    <property type="entry name" value="P-loop containing nucleoside triphosphate hydrolases"/>
    <property type="match status" value="1"/>
</dbReference>
<dbReference type="Pfam" id="PF00196">
    <property type="entry name" value="GerE"/>
    <property type="match status" value="1"/>
</dbReference>
<protein>
    <submittedName>
        <fullName evidence="5">LuxR C-terminal-related transcriptional regulator</fullName>
    </submittedName>
</protein>
<evidence type="ECO:0000313" key="6">
    <source>
        <dbReference type="Proteomes" id="UP000887023"/>
    </source>
</evidence>
<accession>A0ABX8S9A2</accession>
<evidence type="ECO:0000256" key="1">
    <source>
        <dbReference type="ARBA" id="ARBA00023015"/>
    </source>
</evidence>
<keyword evidence="3" id="KW-0804">Transcription</keyword>
<dbReference type="SMART" id="SM00421">
    <property type="entry name" value="HTH_LUXR"/>
    <property type="match status" value="1"/>
</dbReference>
<dbReference type="EMBL" id="CP079105">
    <property type="protein sequence ID" value="QXQ13866.1"/>
    <property type="molecule type" value="Genomic_DNA"/>
</dbReference>
<dbReference type="RefSeq" id="WP_066473425.1">
    <property type="nucleotide sequence ID" value="NZ_CBCRUZ010000006.1"/>
</dbReference>
<dbReference type="PROSITE" id="PS50043">
    <property type="entry name" value="HTH_LUXR_2"/>
    <property type="match status" value="1"/>
</dbReference>
<dbReference type="CDD" id="cd06170">
    <property type="entry name" value="LuxR_C_like"/>
    <property type="match status" value="1"/>
</dbReference>
<dbReference type="InterPro" id="IPR003593">
    <property type="entry name" value="AAA+_ATPase"/>
</dbReference>
<dbReference type="Gene3D" id="1.10.10.10">
    <property type="entry name" value="Winged helix-like DNA-binding domain superfamily/Winged helix DNA-binding domain"/>
    <property type="match status" value="1"/>
</dbReference>
<keyword evidence="1" id="KW-0805">Transcription regulation</keyword>
<dbReference type="InterPro" id="IPR016032">
    <property type="entry name" value="Sig_transdc_resp-reg_C-effctor"/>
</dbReference>
<dbReference type="PANTHER" id="PTHR44688">
    <property type="entry name" value="DNA-BINDING TRANSCRIPTIONAL ACTIVATOR DEVR_DOSR"/>
    <property type="match status" value="1"/>
</dbReference>
<keyword evidence="2" id="KW-0238">DNA-binding</keyword>
<dbReference type="Proteomes" id="UP000887023">
    <property type="component" value="Chromosome"/>
</dbReference>
<dbReference type="InterPro" id="IPR036388">
    <property type="entry name" value="WH-like_DNA-bd_sf"/>
</dbReference>
<sequence>MAQPWSTVERQHHLAEIRSVLATEHPTCGVLLTGPAGVGKTTLARAATGALPGAVAWVAGTESAQGIPLGVFAHLVRPSTTRDPVTLMAAARESLVVASNLVLCVDDAHLLDRLSATLLLQLATDRAAQIVAVVRSGEAVPAAVTALWKDGHLTRIELDPFSREQSVELIESTLGGQLEALSADLIWQASGGNALYLRHLVDGALDSGALRSANGVWQLRGRAAITTELDALLAERIGKLAAAVVRVLQIVALCEPIDLDLLAELATDEALDDAERAGLIQITPLHAQPAVRLAHPLFGEVARRRLGSASARRLRGQLVAALQHRGARTAAERVRLAELALDSDHAVDPTLLDTAAADAIALANLPLAERLTRTTVARTGAFESSDMLARTLLWQGAADEVESIMAGFDPTELDPVQLVRWGLTRAANLHFAIGAADRADRILTLVRSRTTNPKLLGVLDGVASAFAFHENRLDDADAAAQRVFGTPALPWAIEWAAFGGGRTLAISGRGSQVPAIAERMHAVADRCDGLLRFPAALAEIQALTLMGEIGRADRLAAGYFGFAAGGHYLAWALASTLAATVEVAAGRFGAAVVRLEQTLAAFPDRGAASWNFPARILLIQTLSVLGRADRAEAVLDAAHARDGRHVAVFRPQLQIAQAWLAAARGTVRTAVELAQAAAVAARQSGQYAIEGEALNAAARFGDHTAASRLVELAGQIDGRLIGLHARHAAALAAGDGAELDRVATEYEQTGTLLCAADAAAQAAARFEATGNRRGLVDAAARANRLAAECGGIATPAVSAAAQPLPITPREREVANLVAARLTDREIAERLTLSVRTVENHVYQARTKLGVPDRESLAALILQKPQRRRG</sequence>
<reference evidence="5" key="1">
    <citation type="submission" date="2021-07" db="EMBL/GenBank/DDBJ databases">
        <title>Candidatus Kaistella beijingensis sp. nov. isolated from a municipal wastewater treatment plant is involved in sludge foaming.</title>
        <authorList>
            <person name="Song Y."/>
            <person name="Liu S.-J."/>
        </authorList>
    </citation>
    <scope>NUCLEOTIDE SEQUENCE</scope>
    <source>
        <strain evidence="5">DSM 43998</strain>
    </source>
</reference>
<dbReference type="Gene3D" id="3.40.50.300">
    <property type="entry name" value="P-loop containing nucleotide triphosphate hydrolases"/>
    <property type="match status" value="1"/>
</dbReference>
<evidence type="ECO:0000313" key="5">
    <source>
        <dbReference type="EMBL" id="QXQ13866.1"/>
    </source>
</evidence>
<dbReference type="InterPro" id="IPR000792">
    <property type="entry name" value="Tscrpt_reg_LuxR_C"/>
</dbReference>
<dbReference type="SUPFAM" id="SSF46894">
    <property type="entry name" value="C-terminal effector domain of the bipartite response regulators"/>
    <property type="match status" value="1"/>
</dbReference>
<dbReference type="PANTHER" id="PTHR44688:SF16">
    <property type="entry name" value="DNA-BINDING TRANSCRIPTIONAL ACTIVATOR DEVR_DOSR"/>
    <property type="match status" value="1"/>
</dbReference>
<dbReference type="PRINTS" id="PR00038">
    <property type="entry name" value="HTHLUXR"/>
</dbReference>
<evidence type="ECO:0000259" key="4">
    <source>
        <dbReference type="PROSITE" id="PS50043"/>
    </source>
</evidence>
<dbReference type="InterPro" id="IPR027417">
    <property type="entry name" value="P-loop_NTPase"/>
</dbReference>
<gene>
    <name evidence="5" type="ORF">KV203_19180</name>
</gene>
<feature type="domain" description="HTH luxR-type" evidence="4">
    <location>
        <begin position="799"/>
        <end position="864"/>
    </location>
</feature>
<proteinExistence type="predicted"/>
<evidence type="ECO:0000256" key="2">
    <source>
        <dbReference type="ARBA" id="ARBA00023125"/>
    </source>
</evidence>
<organism evidence="5 6">
    <name type="scientific">Skermania pinensis</name>
    <dbReference type="NCBI Taxonomy" id="39122"/>
    <lineage>
        <taxon>Bacteria</taxon>
        <taxon>Bacillati</taxon>
        <taxon>Actinomycetota</taxon>
        <taxon>Actinomycetes</taxon>
        <taxon>Mycobacteriales</taxon>
        <taxon>Gordoniaceae</taxon>
        <taxon>Skermania</taxon>
    </lineage>
</organism>
<keyword evidence="6" id="KW-1185">Reference proteome</keyword>
<dbReference type="SMART" id="SM00382">
    <property type="entry name" value="AAA"/>
    <property type="match status" value="1"/>
</dbReference>
<evidence type="ECO:0000256" key="3">
    <source>
        <dbReference type="ARBA" id="ARBA00023163"/>
    </source>
</evidence>
<dbReference type="Pfam" id="PF14559">
    <property type="entry name" value="TPR_19"/>
    <property type="match status" value="1"/>
</dbReference>
<name>A0ABX8S9A2_9ACTN</name>